<keyword evidence="8" id="KW-0430">Lectin</keyword>
<dbReference type="Gene3D" id="2.60.120.200">
    <property type="match status" value="1"/>
</dbReference>
<dbReference type="PROSITE" id="PS51328">
    <property type="entry name" value="L_LECTIN_LIKE"/>
    <property type="match status" value="1"/>
</dbReference>
<evidence type="ECO:0000256" key="3">
    <source>
        <dbReference type="ARBA" id="ARBA00022729"/>
    </source>
</evidence>
<dbReference type="AlphaFoldDB" id="A0A1J4MA13"/>
<dbReference type="CDD" id="cd07308">
    <property type="entry name" value="lectin_leg-like"/>
    <property type="match status" value="1"/>
</dbReference>
<keyword evidence="9" id="KW-1185">Reference proteome</keyword>
<reference evidence="8 9" key="1">
    <citation type="submission" date="2016-10" db="EMBL/GenBank/DDBJ databases">
        <title>Reductive evolution of mitochondrial metabolism and differential evolution of invasion-related proteins in Cryptosporidium.</title>
        <authorList>
            <person name="Liu S."/>
            <person name="Roellig D.M."/>
            <person name="Guo Y."/>
            <person name="Li N."/>
            <person name="Frace M.A."/>
            <person name="Tang K."/>
            <person name="Zhang L."/>
            <person name="Feng Y."/>
            <person name="Xiao L."/>
        </authorList>
    </citation>
    <scope>NUCLEOTIDE SEQUENCE [LARGE SCALE GENOMIC DNA]</scope>
    <source>
        <strain evidence="8">30847</strain>
    </source>
</reference>
<dbReference type="GO" id="GO:0005789">
    <property type="term" value="C:endoplasmic reticulum membrane"/>
    <property type="evidence" value="ECO:0007669"/>
    <property type="project" value="TreeGrafter"/>
</dbReference>
<feature type="transmembrane region" description="Helical" evidence="6">
    <location>
        <begin position="10"/>
        <end position="29"/>
    </location>
</feature>
<evidence type="ECO:0000256" key="1">
    <source>
        <dbReference type="ARBA" id="ARBA00004479"/>
    </source>
</evidence>
<dbReference type="SUPFAM" id="SSF49899">
    <property type="entry name" value="Concanavalin A-like lectins/glucanases"/>
    <property type="match status" value="1"/>
</dbReference>
<evidence type="ECO:0000313" key="8">
    <source>
        <dbReference type="EMBL" id="OII71058.1"/>
    </source>
</evidence>
<keyword evidence="2 6" id="KW-0812">Transmembrane</keyword>
<evidence type="ECO:0000256" key="5">
    <source>
        <dbReference type="ARBA" id="ARBA00023136"/>
    </source>
</evidence>
<proteinExistence type="predicted"/>
<dbReference type="Proteomes" id="UP000186804">
    <property type="component" value="Unassembled WGS sequence"/>
</dbReference>
<dbReference type="GO" id="GO:0030134">
    <property type="term" value="C:COPII-coated ER to Golgi transport vesicle"/>
    <property type="evidence" value="ECO:0007669"/>
    <property type="project" value="TreeGrafter"/>
</dbReference>
<feature type="domain" description="L-type lectin-like" evidence="7">
    <location>
        <begin position="52"/>
        <end position="295"/>
    </location>
</feature>
<comment type="caution">
    <text evidence="8">The sequence shown here is derived from an EMBL/GenBank/DDBJ whole genome shotgun (WGS) entry which is preliminary data.</text>
</comment>
<dbReference type="InterPro" id="IPR005052">
    <property type="entry name" value="Lectin_leg"/>
</dbReference>
<comment type="subcellular location">
    <subcellularLocation>
        <location evidence="1">Membrane</location>
        <topology evidence="1">Single-pass type I membrane protein</topology>
    </subcellularLocation>
</comment>
<dbReference type="VEuPathDB" id="CryptoDB:cand_018970"/>
<evidence type="ECO:0000256" key="4">
    <source>
        <dbReference type="ARBA" id="ARBA00022989"/>
    </source>
</evidence>
<dbReference type="InterPro" id="IPR051136">
    <property type="entry name" value="Intracellular_Lectin-GPT"/>
</dbReference>
<gene>
    <name evidence="8" type="ORF">cand_018970</name>
</gene>
<dbReference type="GO" id="GO:0005537">
    <property type="term" value="F:D-mannose binding"/>
    <property type="evidence" value="ECO:0007669"/>
    <property type="project" value="TreeGrafter"/>
</dbReference>
<evidence type="ECO:0000259" key="7">
    <source>
        <dbReference type="PROSITE" id="PS51328"/>
    </source>
</evidence>
<feature type="transmembrane region" description="Helical" evidence="6">
    <location>
        <begin position="455"/>
        <end position="473"/>
    </location>
</feature>
<dbReference type="PANTHER" id="PTHR12223:SF28">
    <property type="entry name" value="LECTIN, MANNOSE BINDING 1 LIKE"/>
    <property type="match status" value="1"/>
</dbReference>
<dbReference type="InterPro" id="IPR013320">
    <property type="entry name" value="ConA-like_dom_sf"/>
</dbReference>
<dbReference type="OrthoDB" id="270293at2759"/>
<evidence type="ECO:0000256" key="6">
    <source>
        <dbReference type="SAM" id="Phobius"/>
    </source>
</evidence>
<organism evidence="8 9">
    <name type="scientific">Cryptosporidium andersoni</name>
    <dbReference type="NCBI Taxonomy" id="117008"/>
    <lineage>
        <taxon>Eukaryota</taxon>
        <taxon>Sar</taxon>
        <taxon>Alveolata</taxon>
        <taxon>Apicomplexa</taxon>
        <taxon>Conoidasida</taxon>
        <taxon>Coccidia</taxon>
        <taxon>Eucoccidiorida</taxon>
        <taxon>Eimeriorina</taxon>
        <taxon>Cryptosporidiidae</taxon>
        <taxon>Cryptosporidium</taxon>
    </lineage>
</organism>
<keyword evidence="3" id="KW-0732">Signal</keyword>
<dbReference type="PANTHER" id="PTHR12223">
    <property type="entry name" value="VESICULAR MANNOSE-BINDING LECTIN"/>
    <property type="match status" value="1"/>
</dbReference>
<evidence type="ECO:0000313" key="9">
    <source>
        <dbReference type="Proteomes" id="UP000186804"/>
    </source>
</evidence>
<name>A0A1J4MA13_9CRYT</name>
<sequence length="485" mass="54438">MTCRFGKKEWILLCVSINFILFLNCIYAIKEVDLSSAASPSHDHIKQEKVERIEMMRHSFEPPLTLDTTLAEWDLAMATVPVRKSVVLVPGVTARTGQFWHKSPIKTPHFEITFTFEVIGSEDKSSQAEGFALWFVEEAYGAIYPKTSDDLLNWNLLGYKNNPKGIGVLFALLDRNNKRNPSISLLLSDGSKSFSFVSDIPTSMGVYYNFCNSKEPINFRLYISPVDGIIGQVRSSPTSRWIDCFKVGSKSIPLNLSQGGYIGFSAYSGIEGDDSDAQNKSADRISIFGVHVYNYDLSRAGEELDDTLKSSGTLSSSGSYSVEITDLLRDVHVKGDKDVSEALKALSQILYKHITEATPREQAIHRTLNTVLTQIQKLIIDIKEIQRQINYHFGSNHSETLSTVKSELVGLKTLFDRHSKYQTSTLIELEDSLKSKTDATAEVHKAIQNHYSTSSIISFLLIFIIISFGLIVWKKVKDIEKKHLL</sequence>
<keyword evidence="5 6" id="KW-0472">Membrane</keyword>
<dbReference type="GO" id="GO:0000139">
    <property type="term" value="C:Golgi membrane"/>
    <property type="evidence" value="ECO:0007669"/>
    <property type="project" value="TreeGrafter"/>
</dbReference>
<dbReference type="GO" id="GO:0005793">
    <property type="term" value="C:endoplasmic reticulum-Golgi intermediate compartment"/>
    <property type="evidence" value="ECO:0007669"/>
    <property type="project" value="TreeGrafter"/>
</dbReference>
<protein>
    <submittedName>
        <fullName evidence="8">Legume-like lectin family protein</fullName>
    </submittedName>
</protein>
<evidence type="ECO:0000256" key="2">
    <source>
        <dbReference type="ARBA" id="ARBA00022692"/>
    </source>
</evidence>
<dbReference type="EMBL" id="LRBS01000125">
    <property type="protein sequence ID" value="OII71058.1"/>
    <property type="molecule type" value="Genomic_DNA"/>
</dbReference>
<dbReference type="GeneID" id="92366082"/>
<accession>A0A1J4MA13</accession>
<keyword evidence="4 6" id="KW-1133">Transmembrane helix</keyword>
<dbReference type="RefSeq" id="XP_067066427.1">
    <property type="nucleotide sequence ID" value="XM_067212130.1"/>
</dbReference>
<dbReference type="GO" id="GO:0006888">
    <property type="term" value="P:endoplasmic reticulum to Golgi vesicle-mediated transport"/>
    <property type="evidence" value="ECO:0007669"/>
    <property type="project" value="TreeGrafter"/>
</dbReference>
<dbReference type="Pfam" id="PF03388">
    <property type="entry name" value="Lectin_leg-like"/>
    <property type="match status" value="1"/>
</dbReference>